<dbReference type="AlphaFoldDB" id="A0A6C0C2M0"/>
<dbReference type="EMBL" id="MN739320">
    <property type="protein sequence ID" value="QHS98650.1"/>
    <property type="molecule type" value="Genomic_DNA"/>
</dbReference>
<organism evidence="1">
    <name type="scientific">viral metagenome</name>
    <dbReference type="NCBI Taxonomy" id="1070528"/>
    <lineage>
        <taxon>unclassified sequences</taxon>
        <taxon>metagenomes</taxon>
        <taxon>organismal metagenomes</taxon>
    </lineage>
</organism>
<accession>A0A6C0C2M0</accession>
<protein>
    <submittedName>
        <fullName evidence="1">Uncharacterized protein</fullName>
    </submittedName>
</protein>
<reference evidence="1" key="1">
    <citation type="journal article" date="2020" name="Nature">
        <title>Giant virus diversity and host interactions through global metagenomics.</title>
        <authorList>
            <person name="Schulz F."/>
            <person name="Roux S."/>
            <person name="Paez-Espino D."/>
            <person name="Jungbluth S."/>
            <person name="Walsh D.A."/>
            <person name="Denef V.J."/>
            <person name="McMahon K.D."/>
            <person name="Konstantinidis K.T."/>
            <person name="Eloe-Fadrosh E.A."/>
            <person name="Kyrpides N.C."/>
            <person name="Woyke T."/>
        </authorList>
    </citation>
    <scope>NUCLEOTIDE SEQUENCE</scope>
    <source>
        <strain evidence="1">GVMAG-M-3300020185-18</strain>
    </source>
</reference>
<evidence type="ECO:0000313" key="1">
    <source>
        <dbReference type="EMBL" id="QHS98650.1"/>
    </source>
</evidence>
<proteinExistence type="predicted"/>
<sequence>MPTRYNNNIERAHGTLLTRWCDQKYYLVRLIYYNGHQTNPEFTEEDRKKKCEILEIPNTKTCFITKIKCKGTGDHLFEINGYAKYTDGLHGTYDEWNTIPVIGSKNKSYKTKYGINNKNIGFQELTQQELSTCSKEQQDIYNKLQQWKLYVKRRGASLSWKLTEKENIIFQKKKKKKKKIIKKYKK</sequence>
<name>A0A6C0C2M0_9ZZZZ</name>